<sequence length="564" mass="59731">MLPRTALHRLRTRPEGEDGFALLTTLLVMAVLAAFSLVALQQTIGNTAAARKDQDWVAALGAAQAGVDDYVARLNDSNGGYYVHTTATPDPANPAMGYVSAGVPKWAPVPPAAAGEASRGSFHYDVDTTGYTGTPTTQPNGNIVVESTGRVGSRTRTVRASVRRSGFVDYVYFTDLETQDPLEYPTTATPPALNRTQAAAGCTSYWGLRDANCTNIAFNNDVMSGPVHSNDTMLVCSNVVFQDTVTTMSAPVAANGGKPYRSAPCTATTGTVFKRTDSPKTVKKVSLPSTNLGLKAETGPAASPRGCLYVGPTKIVIKGSQIRVTSPWTKTVTPGCAKGTYFTIPANGVVYVDVVPAEGTSDVNSWGATEVGKPVCPASGNNVGYPIPTETSWEYPCKAGDVFIEQEDGAVANALSSRLTVSANNSLYVTNHLDYAGGTPGGAFLGLIAEQFVYVWHPVSGSTNLALPGQATAFTDARISAALLSVNHSVTVQSYATGDPLGTLNLTGALTQKYRGIVRRNTSGYTKNYVYDERLAYDSPPRFLNPTISSFSAVRTQEQKPRFR</sequence>
<dbReference type="AlphaFoldDB" id="A0A6J4N936"/>
<organism evidence="2">
    <name type="scientific">uncultured Nocardioidaceae bacterium</name>
    <dbReference type="NCBI Taxonomy" id="253824"/>
    <lineage>
        <taxon>Bacteria</taxon>
        <taxon>Bacillati</taxon>
        <taxon>Actinomycetota</taxon>
        <taxon>Actinomycetes</taxon>
        <taxon>Propionibacteriales</taxon>
        <taxon>Nocardioidaceae</taxon>
        <taxon>environmental samples</taxon>
    </lineage>
</organism>
<evidence type="ECO:0000256" key="1">
    <source>
        <dbReference type="SAM" id="Phobius"/>
    </source>
</evidence>
<name>A0A6J4N936_9ACTN</name>
<feature type="transmembrane region" description="Helical" evidence="1">
    <location>
        <begin position="20"/>
        <end position="40"/>
    </location>
</feature>
<accession>A0A6J4N936</accession>
<keyword evidence="1" id="KW-0812">Transmembrane</keyword>
<reference evidence="2" key="1">
    <citation type="submission" date="2020-02" db="EMBL/GenBank/DDBJ databases">
        <authorList>
            <person name="Meier V. D."/>
        </authorList>
    </citation>
    <scope>NUCLEOTIDE SEQUENCE</scope>
    <source>
        <strain evidence="2">AVDCRST_MAG47</strain>
    </source>
</reference>
<dbReference type="EMBL" id="CADCUK010000145">
    <property type="protein sequence ID" value="CAA9381261.1"/>
    <property type="molecule type" value="Genomic_DNA"/>
</dbReference>
<keyword evidence="1" id="KW-1133">Transmembrane helix</keyword>
<proteinExistence type="predicted"/>
<evidence type="ECO:0000313" key="2">
    <source>
        <dbReference type="EMBL" id="CAA9381261.1"/>
    </source>
</evidence>
<protein>
    <submittedName>
        <fullName evidence="2">Uncharacterized protein</fullName>
    </submittedName>
</protein>
<gene>
    <name evidence="2" type="ORF">AVDCRST_MAG47-2187</name>
</gene>
<keyword evidence="1" id="KW-0472">Membrane</keyword>